<evidence type="ECO:0000259" key="10">
    <source>
        <dbReference type="Pfam" id="PF02223"/>
    </source>
</evidence>
<dbReference type="SUPFAM" id="SSF52540">
    <property type="entry name" value="P-loop containing nucleoside triphosphate hydrolases"/>
    <property type="match status" value="1"/>
</dbReference>
<evidence type="ECO:0000256" key="1">
    <source>
        <dbReference type="ARBA" id="ARBA00004992"/>
    </source>
</evidence>
<dbReference type="Gene3D" id="3.40.50.300">
    <property type="entry name" value="P-loop containing nucleotide triphosphate hydrolases"/>
    <property type="match status" value="1"/>
</dbReference>
<dbReference type="GO" id="GO:0006235">
    <property type="term" value="P:dTTP biosynthetic process"/>
    <property type="evidence" value="ECO:0007669"/>
    <property type="project" value="TreeGrafter"/>
</dbReference>
<dbReference type="GO" id="GO:0005634">
    <property type="term" value="C:nucleus"/>
    <property type="evidence" value="ECO:0007669"/>
    <property type="project" value="TreeGrafter"/>
</dbReference>
<evidence type="ECO:0000313" key="12">
    <source>
        <dbReference type="Proteomes" id="UP000053927"/>
    </source>
</evidence>
<evidence type="ECO:0000256" key="6">
    <source>
        <dbReference type="ARBA" id="ARBA00022727"/>
    </source>
</evidence>
<keyword evidence="12" id="KW-1185">Reference proteome</keyword>
<dbReference type="InterPro" id="IPR027417">
    <property type="entry name" value="P-loop_NTPase"/>
</dbReference>
<proteinExistence type="inferred from homology"/>
<evidence type="ECO:0000256" key="4">
    <source>
        <dbReference type="ARBA" id="ARBA00017144"/>
    </source>
</evidence>
<feature type="domain" description="Thymidylate kinase-like" evidence="10">
    <location>
        <begin position="13"/>
        <end position="205"/>
    </location>
</feature>
<sequence length="237" mass="26931">MATKPSRGAFIVIEGLDRSGKSTQAATLLERLQSRNIPVKFHKFPDRVTPIGQMIDSYLRSKSDLDDHVIHLLFSANRWELAATVEQTLNSGTHIVCDRYAFSGIAFTASKPSQIPFEWCRTPDISLPAPDLILYLDISPNKAKERGGYGEERYEQEEMQTRVREVYRRMREETMAVGSNRESENRPQWVEIDAGRSVEDVGKEIWIHVEPFVQPSGISKPIGRLWMDRLPSAGVTL</sequence>
<keyword evidence="9" id="KW-0067">ATP-binding</keyword>
<evidence type="ECO:0000256" key="2">
    <source>
        <dbReference type="ARBA" id="ARBA00009776"/>
    </source>
</evidence>
<dbReference type="CDD" id="cd01672">
    <property type="entry name" value="TMPK"/>
    <property type="match status" value="1"/>
</dbReference>
<keyword evidence="6" id="KW-0545">Nucleotide biosynthesis</keyword>
<dbReference type="GeneID" id="18794744"/>
<dbReference type="InterPro" id="IPR018094">
    <property type="entry name" value="Thymidylate_kinase"/>
</dbReference>
<organism evidence="11 12">
    <name type="scientific">Stereum hirsutum (strain FP-91666)</name>
    <name type="common">White-rot fungus</name>
    <dbReference type="NCBI Taxonomy" id="721885"/>
    <lineage>
        <taxon>Eukaryota</taxon>
        <taxon>Fungi</taxon>
        <taxon>Dikarya</taxon>
        <taxon>Basidiomycota</taxon>
        <taxon>Agaricomycotina</taxon>
        <taxon>Agaricomycetes</taxon>
        <taxon>Russulales</taxon>
        <taxon>Stereaceae</taxon>
        <taxon>Stereum</taxon>
    </lineage>
</organism>
<comment type="similarity">
    <text evidence="2">Belongs to the thymidylate kinase family.</text>
</comment>
<dbReference type="GO" id="GO:0004550">
    <property type="term" value="F:nucleoside diphosphate kinase activity"/>
    <property type="evidence" value="ECO:0007669"/>
    <property type="project" value="TreeGrafter"/>
</dbReference>
<accession>R7RZX3</accession>
<gene>
    <name evidence="11" type="ORF">STEHIDRAFT_105474</name>
</gene>
<evidence type="ECO:0000256" key="7">
    <source>
        <dbReference type="ARBA" id="ARBA00022741"/>
    </source>
</evidence>
<name>R7RZX3_STEHR</name>
<keyword evidence="7" id="KW-0547">Nucleotide-binding</keyword>
<dbReference type="EC" id="2.7.4.9" evidence="3"/>
<keyword evidence="8 11" id="KW-0418">Kinase</keyword>
<dbReference type="GO" id="GO:0005829">
    <property type="term" value="C:cytosol"/>
    <property type="evidence" value="ECO:0007669"/>
    <property type="project" value="TreeGrafter"/>
</dbReference>
<dbReference type="GO" id="GO:0006233">
    <property type="term" value="P:dTDP biosynthetic process"/>
    <property type="evidence" value="ECO:0007669"/>
    <property type="project" value="InterPro"/>
</dbReference>
<dbReference type="Pfam" id="PF02223">
    <property type="entry name" value="Thymidylate_kin"/>
    <property type="match status" value="1"/>
</dbReference>
<dbReference type="eggNOG" id="KOG3327">
    <property type="taxonomic scope" value="Eukaryota"/>
</dbReference>
<dbReference type="AlphaFoldDB" id="R7RZX3"/>
<protein>
    <recommendedName>
        <fullName evidence="4">Thymidylate kinase</fullName>
        <ecNumber evidence="3">2.7.4.9</ecNumber>
    </recommendedName>
</protein>
<evidence type="ECO:0000256" key="5">
    <source>
        <dbReference type="ARBA" id="ARBA00022679"/>
    </source>
</evidence>
<dbReference type="GO" id="GO:0005524">
    <property type="term" value="F:ATP binding"/>
    <property type="evidence" value="ECO:0007669"/>
    <property type="project" value="UniProtKB-KW"/>
</dbReference>
<dbReference type="PANTHER" id="PTHR10344:SF1">
    <property type="entry name" value="THYMIDYLATE KINASE"/>
    <property type="match status" value="1"/>
</dbReference>
<dbReference type="InterPro" id="IPR039430">
    <property type="entry name" value="Thymidylate_kin-like_dom"/>
</dbReference>
<evidence type="ECO:0000256" key="9">
    <source>
        <dbReference type="ARBA" id="ARBA00022840"/>
    </source>
</evidence>
<dbReference type="GO" id="GO:0006227">
    <property type="term" value="P:dUDP biosynthetic process"/>
    <property type="evidence" value="ECO:0007669"/>
    <property type="project" value="TreeGrafter"/>
</dbReference>
<evidence type="ECO:0000256" key="3">
    <source>
        <dbReference type="ARBA" id="ARBA00012980"/>
    </source>
</evidence>
<dbReference type="Proteomes" id="UP000053927">
    <property type="component" value="Unassembled WGS sequence"/>
</dbReference>
<reference evidence="12" key="1">
    <citation type="journal article" date="2012" name="Science">
        <title>The Paleozoic origin of enzymatic lignin decomposition reconstructed from 31 fungal genomes.</title>
        <authorList>
            <person name="Floudas D."/>
            <person name="Binder M."/>
            <person name="Riley R."/>
            <person name="Barry K."/>
            <person name="Blanchette R.A."/>
            <person name="Henrissat B."/>
            <person name="Martinez A.T."/>
            <person name="Otillar R."/>
            <person name="Spatafora J.W."/>
            <person name="Yadav J.S."/>
            <person name="Aerts A."/>
            <person name="Benoit I."/>
            <person name="Boyd A."/>
            <person name="Carlson A."/>
            <person name="Copeland A."/>
            <person name="Coutinho P.M."/>
            <person name="de Vries R.P."/>
            <person name="Ferreira P."/>
            <person name="Findley K."/>
            <person name="Foster B."/>
            <person name="Gaskell J."/>
            <person name="Glotzer D."/>
            <person name="Gorecki P."/>
            <person name="Heitman J."/>
            <person name="Hesse C."/>
            <person name="Hori C."/>
            <person name="Igarashi K."/>
            <person name="Jurgens J.A."/>
            <person name="Kallen N."/>
            <person name="Kersten P."/>
            <person name="Kohler A."/>
            <person name="Kuees U."/>
            <person name="Kumar T.K.A."/>
            <person name="Kuo A."/>
            <person name="LaButti K."/>
            <person name="Larrondo L.F."/>
            <person name="Lindquist E."/>
            <person name="Ling A."/>
            <person name="Lombard V."/>
            <person name="Lucas S."/>
            <person name="Lundell T."/>
            <person name="Martin R."/>
            <person name="McLaughlin D.J."/>
            <person name="Morgenstern I."/>
            <person name="Morin E."/>
            <person name="Murat C."/>
            <person name="Nagy L.G."/>
            <person name="Nolan M."/>
            <person name="Ohm R.A."/>
            <person name="Patyshakuliyeva A."/>
            <person name="Rokas A."/>
            <person name="Ruiz-Duenas F.J."/>
            <person name="Sabat G."/>
            <person name="Salamov A."/>
            <person name="Samejima M."/>
            <person name="Schmutz J."/>
            <person name="Slot J.C."/>
            <person name="St John F."/>
            <person name="Stenlid J."/>
            <person name="Sun H."/>
            <person name="Sun S."/>
            <person name="Syed K."/>
            <person name="Tsang A."/>
            <person name="Wiebenga A."/>
            <person name="Young D."/>
            <person name="Pisabarro A."/>
            <person name="Eastwood D.C."/>
            <person name="Martin F."/>
            <person name="Cullen D."/>
            <person name="Grigoriev I.V."/>
            <person name="Hibbett D.S."/>
        </authorList>
    </citation>
    <scope>NUCLEOTIDE SEQUENCE [LARGE SCALE GENOMIC DNA]</scope>
    <source>
        <strain evidence="12">FP-91666</strain>
    </source>
</reference>
<dbReference type="KEGG" id="shs:STEHIDRAFT_105474"/>
<dbReference type="OMA" id="ANRWECA"/>
<keyword evidence="5" id="KW-0808">Transferase</keyword>
<comment type="pathway">
    <text evidence="1">Pyrimidine metabolism; dTTP biosynthesis.</text>
</comment>
<dbReference type="HAMAP" id="MF_00165">
    <property type="entry name" value="Thymidylate_kinase"/>
    <property type="match status" value="1"/>
</dbReference>
<evidence type="ECO:0000256" key="8">
    <source>
        <dbReference type="ARBA" id="ARBA00022777"/>
    </source>
</evidence>
<dbReference type="PANTHER" id="PTHR10344">
    <property type="entry name" value="THYMIDYLATE KINASE"/>
    <property type="match status" value="1"/>
</dbReference>
<dbReference type="OrthoDB" id="425602at2759"/>
<dbReference type="EMBL" id="JH687398">
    <property type="protein sequence ID" value="EIM80398.1"/>
    <property type="molecule type" value="Genomic_DNA"/>
</dbReference>
<dbReference type="RefSeq" id="XP_007310530.1">
    <property type="nucleotide sequence ID" value="XM_007310468.1"/>
</dbReference>
<evidence type="ECO:0000313" key="11">
    <source>
        <dbReference type="EMBL" id="EIM80398.1"/>
    </source>
</evidence>
<dbReference type="FunFam" id="3.40.50.300:FF:000679">
    <property type="entry name" value="Thymidylate kinase"/>
    <property type="match status" value="1"/>
</dbReference>
<dbReference type="NCBIfam" id="TIGR00041">
    <property type="entry name" value="DTMP_kinase"/>
    <property type="match status" value="1"/>
</dbReference>
<dbReference type="GO" id="GO:0004798">
    <property type="term" value="F:dTMP kinase activity"/>
    <property type="evidence" value="ECO:0007669"/>
    <property type="project" value="UniProtKB-EC"/>
</dbReference>